<sequence length="240" mass="27232">MQLFIRSDAGRTLTIAVADPRAQVQELLSLVEAKQKGHRLQGYLNYGGVPLRASRSLTDYGIQNHATLDFSRRRLHVRVVTTSGPVSTSTSTITAAVLSLDQPKQIDLLMMLNVFVVEHINDQEKRVETNILILEVRSNVPVKKSTCTFDHSVLGTTLLDLRRFLRGVRRKNLFKMTLSSDNFARNFILKVIFTASCFGGFRDRSILESAFWKDVRIANQEKEGDLYEYQEFQTLVLSHG</sequence>
<proteinExistence type="predicted"/>
<dbReference type="AlphaFoldDB" id="A0A0N7L410"/>
<evidence type="ECO:0000259" key="1">
    <source>
        <dbReference type="PROSITE" id="PS50053"/>
    </source>
</evidence>
<name>A0A0N7L410_PLAHL</name>
<evidence type="ECO:0000313" key="2">
    <source>
        <dbReference type="EMBL" id="CEG37371.1"/>
    </source>
</evidence>
<dbReference type="STRING" id="4781.A0A0N7L410"/>
<dbReference type="Proteomes" id="UP000054928">
    <property type="component" value="Unassembled WGS sequence"/>
</dbReference>
<keyword evidence="3" id="KW-1185">Reference proteome</keyword>
<feature type="domain" description="Ubiquitin-like" evidence="1">
    <location>
        <begin position="1"/>
        <end position="74"/>
    </location>
</feature>
<evidence type="ECO:0000313" key="3">
    <source>
        <dbReference type="Proteomes" id="UP000054928"/>
    </source>
</evidence>
<dbReference type="RefSeq" id="XP_024573740.1">
    <property type="nucleotide sequence ID" value="XM_024722688.1"/>
</dbReference>
<dbReference type="Gene3D" id="3.10.20.90">
    <property type="entry name" value="Phosphatidylinositol 3-kinase Catalytic Subunit, Chain A, domain 1"/>
    <property type="match status" value="1"/>
</dbReference>
<protein>
    <submittedName>
        <fullName evidence="2">Ubiquitin domain</fullName>
    </submittedName>
</protein>
<dbReference type="OrthoDB" id="428577at2759"/>
<dbReference type="PROSITE" id="PS50053">
    <property type="entry name" value="UBIQUITIN_2"/>
    <property type="match status" value="1"/>
</dbReference>
<accession>A0A0N7L410</accession>
<organism evidence="2 3">
    <name type="scientific">Plasmopara halstedii</name>
    <name type="common">Downy mildew of sunflower</name>
    <dbReference type="NCBI Taxonomy" id="4781"/>
    <lineage>
        <taxon>Eukaryota</taxon>
        <taxon>Sar</taxon>
        <taxon>Stramenopiles</taxon>
        <taxon>Oomycota</taxon>
        <taxon>Peronosporomycetes</taxon>
        <taxon>Peronosporales</taxon>
        <taxon>Peronosporaceae</taxon>
        <taxon>Plasmopara</taxon>
    </lineage>
</organism>
<dbReference type="InterPro" id="IPR000626">
    <property type="entry name" value="Ubiquitin-like_dom"/>
</dbReference>
<dbReference type="EMBL" id="CCYD01000286">
    <property type="protein sequence ID" value="CEG37371.1"/>
    <property type="molecule type" value="Genomic_DNA"/>
</dbReference>
<dbReference type="SUPFAM" id="SSF54236">
    <property type="entry name" value="Ubiquitin-like"/>
    <property type="match status" value="1"/>
</dbReference>
<reference evidence="3" key="1">
    <citation type="submission" date="2014-09" db="EMBL/GenBank/DDBJ databases">
        <authorList>
            <person name="Sharma Rahul"/>
            <person name="Thines Marco"/>
        </authorList>
    </citation>
    <scope>NUCLEOTIDE SEQUENCE [LARGE SCALE GENOMIC DNA]</scope>
</reference>
<dbReference type="InterPro" id="IPR029071">
    <property type="entry name" value="Ubiquitin-like_domsf"/>
</dbReference>
<dbReference type="GeneID" id="36400020"/>